<comment type="caution">
    <text evidence="1">The sequence shown here is derived from an EMBL/GenBank/DDBJ whole genome shotgun (WGS) entry which is preliminary data.</text>
</comment>
<name>A0A0W8F1G1_9ZZZZ</name>
<evidence type="ECO:0000313" key="1">
    <source>
        <dbReference type="EMBL" id="KUG14684.1"/>
    </source>
</evidence>
<reference evidence="1" key="1">
    <citation type="journal article" date="2015" name="Proc. Natl. Acad. Sci. U.S.A.">
        <title>Networks of energetic and metabolic interactions define dynamics in microbial communities.</title>
        <authorList>
            <person name="Embree M."/>
            <person name="Liu J.K."/>
            <person name="Al-Bassam M.M."/>
            <person name="Zengler K."/>
        </authorList>
    </citation>
    <scope>NUCLEOTIDE SEQUENCE</scope>
</reference>
<sequence length="71" mass="7324">MPARYGSTGIFYLLVLSRIGAPEKRKGEDLAGVVSGGDTSRCGILGEEGQAGYSLIICSGNSRGSRRSGMG</sequence>
<proteinExistence type="predicted"/>
<protein>
    <submittedName>
        <fullName evidence="1">Uncharacterized protein</fullName>
    </submittedName>
</protein>
<dbReference type="AlphaFoldDB" id="A0A0W8F1G1"/>
<dbReference type="EMBL" id="LNQE01001629">
    <property type="protein sequence ID" value="KUG14684.1"/>
    <property type="molecule type" value="Genomic_DNA"/>
</dbReference>
<gene>
    <name evidence="1" type="ORF">ASZ90_015653</name>
</gene>
<organism evidence="1">
    <name type="scientific">hydrocarbon metagenome</name>
    <dbReference type="NCBI Taxonomy" id="938273"/>
    <lineage>
        <taxon>unclassified sequences</taxon>
        <taxon>metagenomes</taxon>
        <taxon>ecological metagenomes</taxon>
    </lineage>
</organism>
<accession>A0A0W8F1G1</accession>